<reference evidence="1" key="1">
    <citation type="submission" date="2021-02" db="EMBL/GenBank/DDBJ databases">
        <title>Rhodobacter shimadae sp. nov., an aerobic anoxygenic phototrophic bacterium isolated from a hot spring.</title>
        <authorList>
            <person name="Muramatsu S."/>
            <person name="Haruta S."/>
            <person name="Hirose S."/>
            <person name="Hanada S."/>
        </authorList>
    </citation>
    <scope>NUCLEOTIDE SEQUENCE</scope>
    <source>
        <strain evidence="1">N10</strain>
    </source>
</reference>
<dbReference type="GO" id="GO:0008168">
    <property type="term" value="F:methyltransferase activity"/>
    <property type="evidence" value="ECO:0007669"/>
    <property type="project" value="UniProtKB-KW"/>
</dbReference>
<dbReference type="Gene3D" id="3.40.50.150">
    <property type="entry name" value="Vaccinia Virus protein VP39"/>
    <property type="match status" value="1"/>
</dbReference>
<keyword evidence="2" id="KW-1185">Reference proteome</keyword>
<name>A0A8G0ZW98_9RHOB</name>
<dbReference type="KEGG" id="nsm:JO391_00400"/>
<dbReference type="AlphaFoldDB" id="A0A8G0ZW98"/>
<sequence>MDRAEPRTGTAAPLTRRPVLYNLGSGPRRLLSRMPKDGPFAGWSEVTVDLDPGNHPDIVADIADLSGAVADGAADLIWCSHVLEHFHDHQIPAVLAGFLRILAPDGAAVIRVPDLAQVMRRLDETDLERVLYTSPAGPVSVLDVIYGHRASVEAGNLFMAHRTGFTEVSLARRMLEAGFEEVQTHVGDAMDFWAVGYIGSAANLKLIGQLIGPAQK</sequence>
<keyword evidence="1" id="KW-0489">Methyltransferase</keyword>
<evidence type="ECO:0000313" key="1">
    <source>
        <dbReference type="EMBL" id="QYZ70041.1"/>
    </source>
</evidence>
<accession>A0A8G0ZW98</accession>
<dbReference type="SUPFAM" id="SSF53335">
    <property type="entry name" value="S-adenosyl-L-methionine-dependent methyltransferases"/>
    <property type="match status" value="1"/>
</dbReference>
<protein>
    <submittedName>
        <fullName evidence="1">Class I SAM-dependent methyltransferase</fullName>
    </submittedName>
</protein>
<dbReference type="Proteomes" id="UP000826300">
    <property type="component" value="Chromosome"/>
</dbReference>
<dbReference type="InterPro" id="IPR029063">
    <property type="entry name" value="SAM-dependent_MTases_sf"/>
</dbReference>
<dbReference type="RefSeq" id="WP_220662258.1">
    <property type="nucleotide sequence ID" value="NZ_CP069370.1"/>
</dbReference>
<dbReference type="Pfam" id="PF13489">
    <property type="entry name" value="Methyltransf_23"/>
    <property type="match status" value="1"/>
</dbReference>
<proteinExistence type="predicted"/>
<keyword evidence="1" id="KW-0808">Transferase</keyword>
<organism evidence="1 2">
    <name type="scientific">Neotabrizicola shimadae</name>
    <dbReference type="NCBI Taxonomy" id="2807096"/>
    <lineage>
        <taxon>Bacteria</taxon>
        <taxon>Pseudomonadati</taxon>
        <taxon>Pseudomonadota</taxon>
        <taxon>Alphaproteobacteria</taxon>
        <taxon>Rhodobacterales</taxon>
        <taxon>Paracoccaceae</taxon>
        <taxon>Neotabrizicola</taxon>
    </lineage>
</organism>
<gene>
    <name evidence="1" type="ORF">JO391_00400</name>
</gene>
<evidence type="ECO:0000313" key="2">
    <source>
        <dbReference type="Proteomes" id="UP000826300"/>
    </source>
</evidence>
<dbReference type="GO" id="GO:0032259">
    <property type="term" value="P:methylation"/>
    <property type="evidence" value="ECO:0007669"/>
    <property type="project" value="UniProtKB-KW"/>
</dbReference>
<dbReference type="EMBL" id="CP069370">
    <property type="protein sequence ID" value="QYZ70041.1"/>
    <property type="molecule type" value="Genomic_DNA"/>
</dbReference>